<dbReference type="AlphaFoldDB" id="A0A6N7IQI6"/>
<evidence type="ECO:0000313" key="1">
    <source>
        <dbReference type="EMBL" id="MQL51853.1"/>
    </source>
</evidence>
<sequence length="148" mass="17136">MLMINDGRLHLLVSSSMVNLEYIEDSLEREEAFYRSYGFTVAILNEREEYSDVEFIINKPSEIDLDIDYDRVASGQTISETTNQIHIKINLSKGVFILPIKRIELSDSKVNSFRGSNRLLIFEIRSDSFRNIPKEKMCLIVQVVIKIT</sequence>
<dbReference type="RefSeq" id="WP_152945788.1">
    <property type="nucleotide sequence ID" value="NZ_WHYR01000012.1"/>
</dbReference>
<reference evidence="1 2" key="1">
    <citation type="submission" date="2019-10" db="EMBL/GenBank/DDBJ databases">
        <title>Comparative genomics of sulfur disproportionating microorganisms.</title>
        <authorList>
            <person name="Ward L.M."/>
            <person name="Bertran E."/>
            <person name="Johnston D."/>
        </authorList>
    </citation>
    <scope>NUCLEOTIDE SEQUENCE [LARGE SCALE GENOMIC DNA]</scope>
    <source>
        <strain evidence="1 2">DSM 14055</strain>
    </source>
</reference>
<organism evidence="1 2">
    <name type="scientific">Desulfofundulus thermobenzoicus</name>
    <dbReference type="NCBI Taxonomy" id="29376"/>
    <lineage>
        <taxon>Bacteria</taxon>
        <taxon>Bacillati</taxon>
        <taxon>Bacillota</taxon>
        <taxon>Clostridia</taxon>
        <taxon>Eubacteriales</taxon>
        <taxon>Peptococcaceae</taxon>
        <taxon>Desulfofundulus</taxon>
    </lineage>
</organism>
<name>A0A6N7IQI6_9FIRM</name>
<keyword evidence="2" id="KW-1185">Reference proteome</keyword>
<evidence type="ECO:0000313" key="2">
    <source>
        <dbReference type="Proteomes" id="UP000441717"/>
    </source>
</evidence>
<gene>
    <name evidence="1" type="ORF">GFC01_06155</name>
</gene>
<protein>
    <submittedName>
        <fullName evidence="1">Uncharacterized protein</fullName>
    </submittedName>
</protein>
<accession>A0A6N7IQI6</accession>
<proteinExistence type="predicted"/>
<dbReference type="EMBL" id="WHYR01000012">
    <property type="protein sequence ID" value="MQL51853.1"/>
    <property type="molecule type" value="Genomic_DNA"/>
</dbReference>
<comment type="caution">
    <text evidence="1">The sequence shown here is derived from an EMBL/GenBank/DDBJ whole genome shotgun (WGS) entry which is preliminary data.</text>
</comment>
<dbReference type="Proteomes" id="UP000441717">
    <property type="component" value="Unassembled WGS sequence"/>
</dbReference>